<dbReference type="GO" id="GO:0005743">
    <property type="term" value="C:mitochondrial inner membrane"/>
    <property type="evidence" value="ECO:0007669"/>
    <property type="project" value="UniProtKB-SubCell"/>
</dbReference>
<evidence type="ECO:0000256" key="2">
    <source>
        <dbReference type="ARBA" id="ARBA00010441"/>
    </source>
</evidence>
<dbReference type="GO" id="GO:0032049">
    <property type="term" value="P:cardiolipin biosynthetic process"/>
    <property type="evidence" value="ECO:0007669"/>
    <property type="project" value="TreeGrafter"/>
</dbReference>
<dbReference type="InterPro" id="IPR000462">
    <property type="entry name" value="CDP-OH_P_trans"/>
</dbReference>
<evidence type="ECO:0000256" key="11">
    <source>
        <dbReference type="ARBA" id="ARBA00023209"/>
    </source>
</evidence>
<keyword evidence="3" id="KW-0444">Lipid biosynthesis</keyword>
<evidence type="ECO:0000256" key="1">
    <source>
        <dbReference type="ARBA" id="ARBA00004448"/>
    </source>
</evidence>
<evidence type="ECO:0000256" key="4">
    <source>
        <dbReference type="ARBA" id="ARBA00022679"/>
    </source>
</evidence>
<evidence type="ECO:0000256" key="10">
    <source>
        <dbReference type="ARBA" id="ARBA00023136"/>
    </source>
</evidence>
<evidence type="ECO:0000256" key="7">
    <source>
        <dbReference type="ARBA" id="ARBA00022989"/>
    </source>
</evidence>
<organism evidence="15">
    <name type="scientific">Cyprideis torosa</name>
    <dbReference type="NCBI Taxonomy" id="163714"/>
    <lineage>
        <taxon>Eukaryota</taxon>
        <taxon>Metazoa</taxon>
        <taxon>Ecdysozoa</taxon>
        <taxon>Arthropoda</taxon>
        <taxon>Crustacea</taxon>
        <taxon>Oligostraca</taxon>
        <taxon>Ostracoda</taxon>
        <taxon>Podocopa</taxon>
        <taxon>Podocopida</taxon>
        <taxon>Cytherocopina</taxon>
        <taxon>Cytheroidea</taxon>
        <taxon>Cytherideidae</taxon>
        <taxon>Cyprideis</taxon>
    </lineage>
</organism>
<protein>
    <recommendedName>
        <fullName evidence="13">cardiolipin synthase (CMP-forming)</fullName>
        <ecNumber evidence="13">2.7.8.41</ecNumber>
    </recommendedName>
</protein>
<evidence type="ECO:0000256" key="5">
    <source>
        <dbReference type="ARBA" id="ARBA00022692"/>
    </source>
</evidence>
<dbReference type="Gene3D" id="1.20.120.1760">
    <property type="match status" value="1"/>
</dbReference>
<keyword evidence="9" id="KW-0496">Mitochondrion</keyword>
<dbReference type="GO" id="GO:0043337">
    <property type="term" value="F:cardiolipin synthase (CMP-forming)"/>
    <property type="evidence" value="ECO:0007669"/>
    <property type="project" value="UniProtKB-EC"/>
</dbReference>
<evidence type="ECO:0000313" key="15">
    <source>
        <dbReference type="EMBL" id="CAD7227607.1"/>
    </source>
</evidence>
<comment type="similarity">
    <text evidence="2">Belongs to the CDP-alcohol phosphatidyltransferase class-I family.</text>
</comment>
<dbReference type="InterPro" id="IPR043130">
    <property type="entry name" value="CDP-OH_PTrfase_TM_dom"/>
</dbReference>
<evidence type="ECO:0000256" key="14">
    <source>
        <dbReference type="ARBA" id="ARBA00047433"/>
    </source>
</evidence>
<evidence type="ECO:0000256" key="8">
    <source>
        <dbReference type="ARBA" id="ARBA00023098"/>
    </source>
</evidence>
<name>A0A7R8WDZ8_9CRUS</name>
<accession>A0A7R8WDZ8</accession>
<keyword evidence="10" id="KW-0472">Membrane</keyword>
<dbReference type="EMBL" id="OB661194">
    <property type="protein sequence ID" value="CAD7227607.1"/>
    <property type="molecule type" value="Genomic_DNA"/>
</dbReference>
<evidence type="ECO:0000256" key="3">
    <source>
        <dbReference type="ARBA" id="ARBA00022516"/>
    </source>
</evidence>
<comment type="catalytic activity">
    <reaction evidence="14">
        <text>a CDP-1,2-diacyl-sn-glycerol + a 1,2-diacyl-sn-glycero-3-phospho-(1'-sn-glycerol) = a cardiolipin + CMP + H(+)</text>
        <dbReference type="Rhea" id="RHEA:32931"/>
        <dbReference type="ChEBI" id="CHEBI:15378"/>
        <dbReference type="ChEBI" id="CHEBI:58332"/>
        <dbReference type="ChEBI" id="CHEBI:60377"/>
        <dbReference type="ChEBI" id="CHEBI:62237"/>
        <dbReference type="ChEBI" id="CHEBI:64716"/>
        <dbReference type="EC" id="2.7.8.41"/>
    </reaction>
</comment>
<keyword evidence="7" id="KW-1133">Transmembrane helix</keyword>
<reference evidence="15" key="1">
    <citation type="submission" date="2020-11" db="EMBL/GenBank/DDBJ databases">
        <authorList>
            <person name="Tran Van P."/>
        </authorList>
    </citation>
    <scope>NUCLEOTIDE SEQUENCE</scope>
</reference>
<keyword evidence="4" id="KW-0808">Transferase</keyword>
<evidence type="ECO:0000256" key="6">
    <source>
        <dbReference type="ARBA" id="ARBA00022792"/>
    </source>
</evidence>
<evidence type="ECO:0000256" key="9">
    <source>
        <dbReference type="ARBA" id="ARBA00023128"/>
    </source>
</evidence>
<dbReference type="OrthoDB" id="10020554at2759"/>
<dbReference type="AlphaFoldDB" id="A0A7R8WDZ8"/>
<proteinExistence type="inferred from homology"/>
<evidence type="ECO:0000256" key="13">
    <source>
        <dbReference type="ARBA" id="ARBA00039001"/>
    </source>
</evidence>
<keyword evidence="11" id="KW-0594">Phospholipid biosynthesis</keyword>
<evidence type="ECO:0000256" key="12">
    <source>
        <dbReference type="ARBA" id="ARBA00023264"/>
    </source>
</evidence>
<dbReference type="PANTHER" id="PTHR14269">
    <property type="entry name" value="CDP-DIACYLGLYCEROL--GLYCEROL-3-PHOSPHATE 3-PHOSPHATIDYLTRANSFERASE-RELATED"/>
    <property type="match status" value="1"/>
</dbReference>
<dbReference type="Pfam" id="PF01066">
    <property type="entry name" value="CDP-OH_P_transf"/>
    <property type="match status" value="1"/>
</dbReference>
<keyword evidence="12" id="KW-1208">Phospholipid metabolism</keyword>
<dbReference type="EC" id="2.7.8.41" evidence="13"/>
<dbReference type="InterPro" id="IPR050324">
    <property type="entry name" value="CDP-alcohol_PTase-I"/>
</dbReference>
<dbReference type="FunFam" id="1.20.120.1760:FF:000005">
    <property type="entry name" value="Cardiolipin synthase 1"/>
    <property type="match status" value="1"/>
</dbReference>
<comment type="subcellular location">
    <subcellularLocation>
        <location evidence="1">Mitochondrion inner membrane</location>
        <topology evidence="1">Multi-pass membrane protein</topology>
    </subcellularLocation>
</comment>
<keyword evidence="5" id="KW-0812">Transmembrane</keyword>
<sequence length="306" mass="34065">MPRIWSIEAMSPKRSEGLTEGTDHKPSIVDVSIVESEFLLPREKFVILGPHDEKKRNRCRYANAHSRAVLLSTNLQRRREDIVKRIHGAKKRVREAVQRENIYTIPNVLCVLRIAATPGLGWLVLTGSYPWALSLFCIAGFTDLLDGYIARHWKGQSSMLGSFLDPLADKFLVATLFVTLTVQGLIPVPLTALIISRDVCLMTAGFIVRYKSLPQPRTLSRYFDGTLATAQLAPTQISKFNTAVQLGLVASTLTAPVLGILPETSNPFFLSLWIFTAATTVVSGASYVSNRDTYRLRPRSQQNPKP</sequence>
<keyword evidence="8" id="KW-0443">Lipid metabolism</keyword>
<gene>
    <name evidence="15" type="ORF">CTOB1V02_LOCUS5508</name>
</gene>
<keyword evidence="6" id="KW-0999">Mitochondrion inner membrane</keyword>
<dbReference type="PANTHER" id="PTHR14269:SF60">
    <property type="entry name" value="CARDIOLIPIN SYNTHASE (CMP-FORMING)"/>
    <property type="match status" value="1"/>
</dbReference>